<dbReference type="InterPro" id="IPR001789">
    <property type="entry name" value="Sig_transdc_resp-reg_receiver"/>
</dbReference>
<dbReference type="Gene3D" id="3.40.50.2300">
    <property type="match status" value="1"/>
</dbReference>
<dbReference type="GO" id="GO:0000160">
    <property type="term" value="P:phosphorelay signal transduction system"/>
    <property type="evidence" value="ECO:0007669"/>
    <property type="project" value="InterPro"/>
</dbReference>
<dbReference type="PROSITE" id="PS50110">
    <property type="entry name" value="RESPONSE_REGULATORY"/>
    <property type="match status" value="1"/>
</dbReference>
<dbReference type="EMBL" id="CP021112">
    <property type="protein sequence ID" value="ARQ01272.1"/>
    <property type="molecule type" value="Genomic_DNA"/>
</dbReference>
<organism evidence="2 3">
    <name type="scientific">Pseudorhodoplanes sinuspersici</name>
    <dbReference type="NCBI Taxonomy" id="1235591"/>
    <lineage>
        <taxon>Bacteria</taxon>
        <taxon>Pseudomonadati</taxon>
        <taxon>Pseudomonadota</taxon>
        <taxon>Alphaproteobacteria</taxon>
        <taxon>Hyphomicrobiales</taxon>
        <taxon>Pseudorhodoplanes</taxon>
    </lineage>
</organism>
<dbReference type="PANTHER" id="PTHR43228">
    <property type="entry name" value="TWO-COMPONENT RESPONSE REGULATOR"/>
    <property type="match status" value="1"/>
</dbReference>
<protein>
    <submittedName>
        <fullName evidence="2">Two-component system response regulator</fullName>
    </submittedName>
</protein>
<evidence type="ECO:0000313" key="2">
    <source>
        <dbReference type="EMBL" id="ARQ01272.1"/>
    </source>
</evidence>
<keyword evidence="3" id="KW-1185">Reference proteome</keyword>
<dbReference type="Proteomes" id="UP000194137">
    <property type="component" value="Chromosome"/>
</dbReference>
<name>A0A1W6ZV89_9HYPH</name>
<dbReference type="Pfam" id="PF00072">
    <property type="entry name" value="Response_reg"/>
    <property type="match status" value="1"/>
</dbReference>
<dbReference type="STRING" id="1235591.CAK95_20860"/>
<accession>A0A1W6ZV89</accession>
<evidence type="ECO:0000313" key="3">
    <source>
        <dbReference type="Proteomes" id="UP000194137"/>
    </source>
</evidence>
<dbReference type="RefSeq" id="WP_086089666.1">
    <property type="nucleotide sequence ID" value="NZ_CP021112.1"/>
</dbReference>
<gene>
    <name evidence="2" type="ORF">CAK95_20860</name>
</gene>
<dbReference type="KEGG" id="psin:CAK95_20860"/>
<dbReference type="InterPro" id="IPR011006">
    <property type="entry name" value="CheY-like_superfamily"/>
</dbReference>
<sequence>MAARIDFNRLRFVIIDDNAHMRRILRTLLHSFGAREVIEAEDGAAGLEAFMQHVPDIVITDWAMPIFDGLELTRMIRQPGANANPFVPIIMVTGHSEKKHVMAARDAGVTEFLAKPLSAKALYERILNVVINPRPFVRTKTYFGPDRRRGVVSNYTGPERRKGEKADIIEQHSLYDKANISS</sequence>
<feature type="domain" description="Response regulatory" evidence="1">
    <location>
        <begin position="11"/>
        <end position="130"/>
    </location>
</feature>
<dbReference type="AlphaFoldDB" id="A0A1W6ZV89"/>
<evidence type="ECO:0000259" key="1">
    <source>
        <dbReference type="PROSITE" id="PS50110"/>
    </source>
</evidence>
<dbReference type="PANTHER" id="PTHR43228:SF1">
    <property type="entry name" value="TWO-COMPONENT RESPONSE REGULATOR ARR22"/>
    <property type="match status" value="1"/>
</dbReference>
<dbReference type="InterPro" id="IPR052048">
    <property type="entry name" value="ST_Response_Regulator"/>
</dbReference>
<proteinExistence type="predicted"/>
<dbReference type="OrthoDB" id="9786548at2"/>
<dbReference type="SMART" id="SM00448">
    <property type="entry name" value="REC"/>
    <property type="match status" value="1"/>
</dbReference>
<reference evidence="2 3" key="1">
    <citation type="submission" date="2017-05" db="EMBL/GenBank/DDBJ databases">
        <title>Full genome sequence of Pseudorhodoplanes sinuspersici.</title>
        <authorList>
            <person name="Dastgheib S.M.M."/>
            <person name="Shavandi M."/>
            <person name="Tirandaz H."/>
        </authorList>
    </citation>
    <scope>NUCLEOTIDE SEQUENCE [LARGE SCALE GENOMIC DNA]</scope>
    <source>
        <strain evidence="2 3">RIPI110</strain>
    </source>
</reference>
<dbReference type="SUPFAM" id="SSF52172">
    <property type="entry name" value="CheY-like"/>
    <property type="match status" value="1"/>
</dbReference>